<keyword evidence="2" id="KW-1185">Reference proteome</keyword>
<evidence type="ECO:0000313" key="1">
    <source>
        <dbReference type="EMBL" id="KAJ2980919.1"/>
    </source>
</evidence>
<evidence type="ECO:0000313" key="2">
    <source>
        <dbReference type="Proteomes" id="UP001143856"/>
    </source>
</evidence>
<accession>A0ACC1NR84</accession>
<protein>
    <submittedName>
        <fullName evidence="1">Uncharacterized protein</fullName>
    </submittedName>
</protein>
<organism evidence="1 2">
    <name type="scientific">Xylaria curta</name>
    <dbReference type="NCBI Taxonomy" id="42375"/>
    <lineage>
        <taxon>Eukaryota</taxon>
        <taxon>Fungi</taxon>
        <taxon>Dikarya</taxon>
        <taxon>Ascomycota</taxon>
        <taxon>Pezizomycotina</taxon>
        <taxon>Sordariomycetes</taxon>
        <taxon>Xylariomycetidae</taxon>
        <taxon>Xylariales</taxon>
        <taxon>Xylariaceae</taxon>
        <taxon>Xylaria</taxon>
    </lineage>
</organism>
<name>A0ACC1NR84_9PEZI</name>
<dbReference type="Proteomes" id="UP001143856">
    <property type="component" value="Unassembled WGS sequence"/>
</dbReference>
<dbReference type="EMBL" id="JAPDGR010001626">
    <property type="protein sequence ID" value="KAJ2980919.1"/>
    <property type="molecule type" value="Genomic_DNA"/>
</dbReference>
<comment type="caution">
    <text evidence="1">The sequence shown here is derived from an EMBL/GenBank/DDBJ whole genome shotgun (WGS) entry which is preliminary data.</text>
</comment>
<reference evidence="1" key="1">
    <citation type="submission" date="2022-10" db="EMBL/GenBank/DDBJ databases">
        <title>Genome Sequence of Xylaria curta.</title>
        <authorList>
            <person name="Buettner E."/>
        </authorList>
    </citation>
    <scope>NUCLEOTIDE SEQUENCE</scope>
    <source>
        <strain evidence="1">Babe10</strain>
    </source>
</reference>
<gene>
    <name evidence="1" type="ORF">NUW58_g6819</name>
</gene>
<sequence>MDTPATPPKQVQAPKLTPPTPPPTATINRAVTGINNDGRHSPDLPIRPLTYDTPAAIEAGGGHGNLGHTLCVDSTNQQHNTQLPDSATEEQYSEDEEAEFQLKWQHFSGESEPEWDASPPSQDEVAVTHEPDGKQQRSDTHNRTESDITRWVSSSTTRDQSRQRFTAFLHSLWPSNAEFNADRLPSYNSERDGPYEEFARYEMWNGNYPYDDYDYDPGTNPKNSTEVWQPKIGDEGIEDEHDLRMVLKAREEHRARSAAFKKRKDRAIKAQLRAGVKYADINIAQVLLRPDIKLNESNSKNEFDFNCSKQEDEIEPEATDKMETPPAITDAPSPCNPTQPMVTVKRIRVIGANPPSNDHGQRKGSKKRIKKKQNTPKRKREGGENPNDAYVDDGGSEDEPPTHQERKRAKGSAAQDGRLQRSTGTDREIARGLGLADDRLGC</sequence>
<proteinExistence type="predicted"/>